<dbReference type="GO" id="GO:0005524">
    <property type="term" value="F:ATP binding"/>
    <property type="evidence" value="ECO:0007669"/>
    <property type="project" value="UniProtKB-KW"/>
</dbReference>
<dbReference type="OrthoDB" id="134933at2"/>
<dbReference type="GO" id="GO:0003677">
    <property type="term" value="F:DNA binding"/>
    <property type="evidence" value="ECO:0007669"/>
    <property type="project" value="InterPro"/>
</dbReference>
<keyword evidence="5" id="KW-1185">Reference proteome</keyword>
<keyword evidence="1" id="KW-0547">Nucleotide-binding</keyword>
<dbReference type="Pfam" id="PF13191">
    <property type="entry name" value="AAA_16"/>
    <property type="match status" value="1"/>
</dbReference>
<evidence type="ECO:0000259" key="3">
    <source>
        <dbReference type="PROSITE" id="PS50043"/>
    </source>
</evidence>
<dbReference type="SUPFAM" id="SSF48452">
    <property type="entry name" value="TPR-like"/>
    <property type="match status" value="1"/>
</dbReference>
<dbReference type="InterPro" id="IPR041664">
    <property type="entry name" value="AAA_16"/>
</dbReference>
<sequence length="920" mass="99352">MRLVARNNELTDLQRLFAECARRKGRIALISGGLASGKTELVQQFLDHAEHRGALVLSATCSLAESTLQMGVMGQLFHSAELPEAIYDRVSGLLGFDEPPPRTGTDPVAVRQSEVEAAHQMCRALVELSRDRTLVLAVDDMQFADRASLQVLLYLQRRMQSAAVLVVLTEWDRPQLTPAHFRAEITRRPHHRITLGPLAQGEVAELIGERLDAELATHLAPQYHRLTGGNPLLLHALVADQAADEQLTCTPGDAFAQAVLACLHRGDPLLFDVASGWAVLAEHASPALVARLVGESADVVSHTADTLVRAGLLTESGFRHPAVRSAVLDGIGSALRTALHSRAAELVHQHGSSAVEVATHLIAADDAPAEWAIEVLRDAAEQWLAEDRVELATSSLELALRCCTDPRRGTAIAAALVQAQWRVNPSGAALHMSPLLTALHEGELPAREAAIAVRHLLWQGDVRGASQAIATLSAATTADTEVGAELRLAYQWVHGAPPSFVPQHKRPRAGDGPDYATGNLWARAAAVLSGGAEDTAAVEHILQSCRLGDTTLEVVASALLALVHADHADKAAAWCDSLLHEAVQRKAVTWQAVLGGIRADIAYQLGDLPTARSQAEQAFGLLNTQSWGVLIGLPLSTLLLTYTAMGRFELAADLTRHITPEAMLDTVFGHRYLHARGHYHLATNRAFAAVSDFQNCANLMSKNPRLDLPGAVPWRSDLAQAFLLLQRPKEARKLVTQQLATSAPNARTRGISLRVLAASSDLKQRPPLLREAIDLLQGCGDRLELAHTLADLGQVHQELGEFGRAQMMAHRAAQEAEACKAVPLQERVALHRSTEFSKQIELWQEVESAATRSLSDAERRVAGLAALGYTNREIGHRLHITVSTVEQHLTRVYRKLKVNNRAALVSSVPLCSAAAMPGSA</sequence>
<dbReference type="InterPro" id="IPR000792">
    <property type="entry name" value="Tscrpt_reg_LuxR_C"/>
</dbReference>
<dbReference type="Pfam" id="PF00196">
    <property type="entry name" value="GerE"/>
    <property type="match status" value="1"/>
</dbReference>
<dbReference type="AlphaFoldDB" id="W5W235"/>
<dbReference type="SMART" id="SM00421">
    <property type="entry name" value="HTH_LUXR"/>
    <property type="match status" value="1"/>
</dbReference>
<name>W5W235_9PSEU</name>
<dbReference type="Proteomes" id="UP000019225">
    <property type="component" value="Chromosome"/>
</dbReference>
<dbReference type="HOGENOM" id="CLU_006850_1_2_11"/>
<dbReference type="GO" id="GO:0006355">
    <property type="term" value="P:regulation of DNA-templated transcription"/>
    <property type="evidence" value="ECO:0007669"/>
    <property type="project" value="InterPro"/>
</dbReference>
<protein>
    <submittedName>
        <fullName evidence="4">Regulatory protein, LuxR</fullName>
    </submittedName>
</protein>
<dbReference type="STRING" id="1449976.KALB_1487"/>
<dbReference type="InterPro" id="IPR016032">
    <property type="entry name" value="Sig_transdc_resp-reg_C-effctor"/>
</dbReference>
<dbReference type="InterPro" id="IPR036388">
    <property type="entry name" value="WH-like_DNA-bd_sf"/>
</dbReference>
<organism evidence="4 5">
    <name type="scientific">Kutzneria albida DSM 43870</name>
    <dbReference type="NCBI Taxonomy" id="1449976"/>
    <lineage>
        <taxon>Bacteria</taxon>
        <taxon>Bacillati</taxon>
        <taxon>Actinomycetota</taxon>
        <taxon>Actinomycetes</taxon>
        <taxon>Pseudonocardiales</taxon>
        <taxon>Pseudonocardiaceae</taxon>
        <taxon>Kutzneria</taxon>
    </lineage>
</organism>
<evidence type="ECO:0000256" key="1">
    <source>
        <dbReference type="ARBA" id="ARBA00022741"/>
    </source>
</evidence>
<dbReference type="Gene3D" id="1.25.40.10">
    <property type="entry name" value="Tetratricopeptide repeat domain"/>
    <property type="match status" value="1"/>
</dbReference>
<dbReference type="eggNOG" id="COG2909">
    <property type="taxonomic scope" value="Bacteria"/>
</dbReference>
<keyword evidence="2" id="KW-0067">ATP-binding</keyword>
<dbReference type="PROSITE" id="PS00622">
    <property type="entry name" value="HTH_LUXR_1"/>
    <property type="match status" value="1"/>
</dbReference>
<dbReference type="GO" id="GO:0004016">
    <property type="term" value="F:adenylate cyclase activity"/>
    <property type="evidence" value="ECO:0007669"/>
    <property type="project" value="TreeGrafter"/>
</dbReference>
<dbReference type="PATRIC" id="fig|1449976.3.peg.1496"/>
<dbReference type="InterPro" id="IPR011990">
    <property type="entry name" value="TPR-like_helical_dom_sf"/>
</dbReference>
<accession>W5W235</accession>
<dbReference type="Gene3D" id="1.10.10.10">
    <property type="entry name" value="Winged helix-like DNA-binding domain superfamily/Winged helix DNA-binding domain"/>
    <property type="match status" value="1"/>
</dbReference>
<dbReference type="PROSITE" id="PS50043">
    <property type="entry name" value="HTH_LUXR_2"/>
    <property type="match status" value="1"/>
</dbReference>
<dbReference type="GO" id="GO:0005737">
    <property type="term" value="C:cytoplasm"/>
    <property type="evidence" value="ECO:0007669"/>
    <property type="project" value="TreeGrafter"/>
</dbReference>
<dbReference type="InterPro" id="IPR027417">
    <property type="entry name" value="P-loop_NTPase"/>
</dbReference>
<feature type="domain" description="HTH luxR-type" evidence="3">
    <location>
        <begin position="847"/>
        <end position="912"/>
    </location>
</feature>
<dbReference type="PRINTS" id="PR00038">
    <property type="entry name" value="HTHLUXR"/>
</dbReference>
<evidence type="ECO:0000313" key="5">
    <source>
        <dbReference type="Proteomes" id="UP000019225"/>
    </source>
</evidence>
<dbReference type="PANTHER" id="PTHR16305">
    <property type="entry name" value="TESTICULAR SOLUBLE ADENYLYL CYCLASE"/>
    <property type="match status" value="1"/>
</dbReference>
<dbReference type="EMBL" id="CP007155">
    <property type="protein sequence ID" value="AHH94860.1"/>
    <property type="molecule type" value="Genomic_DNA"/>
</dbReference>
<dbReference type="Gene3D" id="3.40.50.300">
    <property type="entry name" value="P-loop containing nucleotide triphosphate hydrolases"/>
    <property type="match status" value="1"/>
</dbReference>
<dbReference type="SUPFAM" id="SSF52540">
    <property type="entry name" value="P-loop containing nucleoside triphosphate hydrolases"/>
    <property type="match status" value="1"/>
</dbReference>
<evidence type="ECO:0000256" key="2">
    <source>
        <dbReference type="ARBA" id="ARBA00022840"/>
    </source>
</evidence>
<dbReference type="KEGG" id="kal:KALB_1487"/>
<evidence type="ECO:0000313" key="4">
    <source>
        <dbReference type="EMBL" id="AHH94860.1"/>
    </source>
</evidence>
<gene>
    <name evidence="4" type="ORF">KALB_1487</name>
</gene>
<dbReference type="SUPFAM" id="SSF46894">
    <property type="entry name" value="C-terminal effector domain of the bipartite response regulators"/>
    <property type="match status" value="1"/>
</dbReference>
<proteinExistence type="predicted"/>
<dbReference type="PANTHER" id="PTHR16305:SF35">
    <property type="entry name" value="TRANSCRIPTIONAL ACTIVATOR DOMAIN"/>
    <property type="match status" value="1"/>
</dbReference>
<reference evidence="4 5" key="1">
    <citation type="journal article" date="2014" name="BMC Genomics">
        <title>Complete genome sequence of producer of the glycopeptide antibiotic Aculeximycin Kutzneria albida DSM 43870T, a representative of minor genus of Pseudonocardiaceae.</title>
        <authorList>
            <person name="Rebets Y."/>
            <person name="Tokovenko B."/>
            <person name="Lushchyk I."/>
            <person name="Ruckert C."/>
            <person name="Zaburannyi N."/>
            <person name="Bechthold A."/>
            <person name="Kalinowski J."/>
            <person name="Luzhetskyy A."/>
        </authorList>
    </citation>
    <scope>NUCLEOTIDE SEQUENCE [LARGE SCALE GENOMIC DNA]</scope>
    <source>
        <strain evidence="4">DSM 43870</strain>
    </source>
</reference>
<dbReference type="CDD" id="cd06170">
    <property type="entry name" value="LuxR_C_like"/>
    <property type="match status" value="1"/>
</dbReference>